<dbReference type="GO" id="GO:0008270">
    <property type="term" value="F:zinc ion binding"/>
    <property type="evidence" value="ECO:0007669"/>
    <property type="project" value="UniProtKB-KW"/>
</dbReference>
<dbReference type="PANTHER" id="PTHR47793:SF1">
    <property type="entry name" value="HISTONE DEACETYLASE COMPLEX SUBUNIT CTI6"/>
    <property type="match status" value="1"/>
</dbReference>
<dbReference type="AlphaFoldDB" id="A0A1B7N584"/>
<dbReference type="Pfam" id="PF20826">
    <property type="entry name" value="PHD_5"/>
    <property type="match status" value="1"/>
</dbReference>
<dbReference type="PROSITE" id="PS01359">
    <property type="entry name" value="ZF_PHD_1"/>
    <property type="match status" value="1"/>
</dbReference>
<dbReference type="STRING" id="1314800.A0A1B7N584"/>
<dbReference type="SMART" id="SM00249">
    <property type="entry name" value="PHD"/>
    <property type="match status" value="1"/>
</dbReference>
<evidence type="ECO:0000256" key="4">
    <source>
        <dbReference type="SAM" id="MobiDB-lite"/>
    </source>
</evidence>
<dbReference type="InterPro" id="IPR011011">
    <property type="entry name" value="Znf_FYVE_PHD"/>
</dbReference>
<dbReference type="InterPro" id="IPR019786">
    <property type="entry name" value="Zinc_finger_PHD-type_CS"/>
</dbReference>
<feature type="compositionally biased region" description="Polar residues" evidence="4">
    <location>
        <begin position="205"/>
        <end position="223"/>
    </location>
</feature>
<feature type="region of interest" description="Disordered" evidence="4">
    <location>
        <begin position="199"/>
        <end position="237"/>
    </location>
</feature>
<dbReference type="InterPro" id="IPR053051">
    <property type="entry name" value="HDAC_complex_subunit"/>
</dbReference>
<dbReference type="EMBL" id="KV448228">
    <property type="protein sequence ID" value="OAX39992.1"/>
    <property type="molecule type" value="Genomic_DNA"/>
</dbReference>
<feature type="region of interest" description="Disordered" evidence="4">
    <location>
        <begin position="535"/>
        <end position="557"/>
    </location>
</feature>
<feature type="compositionally biased region" description="Low complexity" evidence="4">
    <location>
        <begin position="16"/>
        <end position="36"/>
    </location>
</feature>
<evidence type="ECO:0000313" key="6">
    <source>
        <dbReference type="EMBL" id="OAX39992.1"/>
    </source>
</evidence>
<feature type="domain" description="Zinc finger PHD-type" evidence="5">
    <location>
        <begin position="139"/>
        <end position="188"/>
    </location>
</feature>
<evidence type="ECO:0000256" key="2">
    <source>
        <dbReference type="ARBA" id="ARBA00022771"/>
    </source>
</evidence>
<accession>A0A1B7N584</accession>
<gene>
    <name evidence="6" type="ORF">K503DRAFT_864995</name>
</gene>
<dbReference type="Proteomes" id="UP000092154">
    <property type="component" value="Unassembled WGS sequence"/>
</dbReference>
<evidence type="ECO:0000256" key="3">
    <source>
        <dbReference type="ARBA" id="ARBA00022833"/>
    </source>
</evidence>
<evidence type="ECO:0000256" key="1">
    <source>
        <dbReference type="ARBA" id="ARBA00022723"/>
    </source>
</evidence>
<dbReference type="InParanoid" id="A0A1B7N584"/>
<evidence type="ECO:0000259" key="5">
    <source>
        <dbReference type="SMART" id="SM00249"/>
    </source>
</evidence>
<keyword evidence="7" id="KW-1185">Reference proteome</keyword>
<dbReference type="InterPro" id="IPR013083">
    <property type="entry name" value="Znf_RING/FYVE/PHD"/>
</dbReference>
<dbReference type="SUPFAM" id="SSF57903">
    <property type="entry name" value="FYVE/PHD zinc finger"/>
    <property type="match status" value="1"/>
</dbReference>
<keyword evidence="3" id="KW-0862">Zinc</keyword>
<dbReference type="PANTHER" id="PTHR47793">
    <property type="entry name" value="HISTONE DEACETYLASE COMPLEX SUBUNIT CTI6"/>
    <property type="match status" value="1"/>
</dbReference>
<feature type="region of interest" description="Disordered" evidence="4">
    <location>
        <begin position="256"/>
        <end position="421"/>
    </location>
</feature>
<reference evidence="6 7" key="1">
    <citation type="submission" date="2016-06" db="EMBL/GenBank/DDBJ databases">
        <title>Comparative genomics of the ectomycorrhizal sister species Rhizopogon vinicolor and Rhizopogon vesiculosus (Basidiomycota: Boletales) reveals a divergence of the mating type B locus.</title>
        <authorList>
            <consortium name="DOE Joint Genome Institute"/>
            <person name="Mujic A.B."/>
            <person name="Kuo A."/>
            <person name="Tritt A."/>
            <person name="Lipzen A."/>
            <person name="Chen C."/>
            <person name="Johnson J."/>
            <person name="Sharma A."/>
            <person name="Barry K."/>
            <person name="Grigoriev I.V."/>
            <person name="Spatafora J.W."/>
        </authorList>
    </citation>
    <scope>NUCLEOTIDE SEQUENCE [LARGE SCALE GENOMIC DNA]</scope>
    <source>
        <strain evidence="6 7">AM-OR11-026</strain>
    </source>
</reference>
<evidence type="ECO:0000313" key="7">
    <source>
        <dbReference type="Proteomes" id="UP000092154"/>
    </source>
</evidence>
<feature type="compositionally biased region" description="Polar residues" evidence="4">
    <location>
        <begin position="102"/>
        <end position="121"/>
    </location>
</feature>
<keyword evidence="2" id="KW-0863">Zinc-finger</keyword>
<organism evidence="6 7">
    <name type="scientific">Rhizopogon vinicolor AM-OR11-026</name>
    <dbReference type="NCBI Taxonomy" id="1314800"/>
    <lineage>
        <taxon>Eukaryota</taxon>
        <taxon>Fungi</taxon>
        <taxon>Dikarya</taxon>
        <taxon>Basidiomycota</taxon>
        <taxon>Agaricomycotina</taxon>
        <taxon>Agaricomycetes</taxon>
        <taxon>Agaricomycetidae</taxon>
        <taxon>Boletales</taxon>
        <taxon>Suillineae</taxon>
        <taxon>Rhizopogonaceae</taxon>
        <taxon>Rhizopogon</taxon>
    </lineage>
</organism>
<dbReference type="OrthoDB" id="79252at2759"/>
<protein>
    <recommendedName>
        <fullName evidence="5">Zinc finger PHD-type domain-containing protein</fullName>
    </recommendedName>
</protein>
<feature type="compositionally biased region" description="Polar residues" evidence="4">
    <location>
        <begin position="74"/>
        <end position="89"/>
    </location>
</feature>
<feature type="compositionally biased region" description="Polar residues" evidence="4">
    <location>
        <begin position="45"/>
        <end position="56"/>
    </location>
</feature>
<feature type="compositionally biased region" description="Polar residues" evidence="4">
    <location>
        <begin position="264"/>
        <end position="278"/>
    </location>
</feature>
<sequence length="624" mass="67686">MGPPLSPRETRRSGRRSAPSASGSTSKSPDSPASESLPRTKEGTTRPTLPSSTSNNRTKRLKQEDPEEPIPTKNAHTNGTNPSHGNSNGRAKRKANGKEKNLPSTDQLIESASNKHTNSHAGSAADLQDDDPEEQGITRCICGQNEEDADAGEFMVQCETCNVWQHGLCMGYQHEADLQDEYHCEQCKPDRHQELLKRLAKKPRQSSTNSQHTASRLSRSHSPTHLLKPPKRRNTMNSRDAAFDESLKEIIEATAAEAAATTDPRPTQPNGSVNGQAENQEDLDSNSRKKRKRAEDDVAPKKRTRSASTASDHHQPEAVVAVPEETPAPPVKKAGGGAKSGSRNRRGGGSRKTAVNQDVIAAAEGEEVAGPSKRPVGSLRSKAANPTPKRPPPSSHASGSVPGDPSRRAGGGAAAATSAENSRAYRNSHAYAVSQQPMFTSWNLPDYLAHLEHMLPTDTPRPLEVRGSGVGPNCRDSVERTMERGVKIKWPSKRMSVGDMNKRVRALVEWVGREQAGALDRGRRREALEKALRTVKVQASNPTHSSPHDDREVGGGDSMYSPMVLDTTTAIPVDELLSGEVSAGNPSTPSTMKILEELMEELISFQERFGPGVKTRDRERRMVS</sequence>
<feature type="region of interest" description="Disordered" evidence="4">
    <location>
        <begin position="1"/>
        <end position="134"/>
    </location>
</feature>
<proteinExistence type="predicted"/>
<name>A0A1B7N584_9AGAM</name>
<dbReference type="Gene3D" id="3.30.40.10">
    <property type="entry name" value="Zinc/RING finger domain, C3HC4 (zinc finger)"/>
    <property type="match status" value="1"/>
</dbReference>
<keyword evidence="1" id="KW-0479">Metal-binding</keyword>
<dbReference type="InterPro" id="IPR001965">
    <property type="entry name" value="Znf_PHD"/>
</dbReference>